<accession>A0A6A6AR14</accession>
<dbReference type="EMBL" id="ML977499">
    <property type="protein sequence ID" value="KAF2133618.1"/>
    <property type="molecule type" value="Genomic_DNA"/>
</dbReference>
<dbReference type="AlphaFoldDB" id="A0A6A6AR14"/>
<organism evidence="1 2">
    <name type="scientific">Dothidotthia symphoricarpi CBS 119687</name>
    <dbReference type="NCBI Taxonomy" id="1392245"/>
    <lineage>
        <taxon>Eukaryota</taxon>
        <taxon>Fungi</taxon>
        <taxon>Dikarya</taxon>
        <taxon>Ascomycota</taxon>
        <taxon>Pezizomycotina</taxon>
        <taxon>Dothideomycetes</taxon>
        <taxon>Pleosporomycetidae</taxon>
        <taxon>Pleosporales</taxon>
        <taxon>Dothidotthiaceae</taxon>
        <taxon>Dothidotthia</taxon>
    </lineage>
</organism>
<dbReference type="Proteomes" id="UP000799771">
    <property type="component" value="Unassembled WGS sequence"/>
</dbReference>
<sequence length="56" mass="6272">MPKVVNILWATQALTEREPEQIYYGVPCTIRGCMVIGPALVAFDELRMFSMVVRGA</sequence>
<name>A0A6A6AR14_9PLEO</name>
<protein>
    <submittedName>
        <fullName evidence="1">Uncharacterized protein</fullName>
    </submittedName>
</protein>
<dbReference type="GeneID" id="54410534"/>
<dbReference type="RefSeq" id="XP_033528005.1">
    <property type="nucleotide sequence ID" value="XM_033670102.1"/>
</dbReference>
<evidence type="ECO:0000313" key="2">
    <source>
        <dbReference type="Proteomes" id="UP000799771"/>
    </source>
</evidence>
<gene>
    <name evidence="1" type="ORF">P153DRAFT_382047</name>
</gene>
<reference evidence="1" key="1">
    <citation type="journal article" date="2020" name="Stud. Mycol.">
        <title>101 Dothideomycetes genomes: a test case for predicting lifestyles and emergence of pathogens.</title>
        <authorList>
            <person name="Haridas S."/>
            <person name="Albert R."/>
            <person name="Binder M."/>
            <person name="Bloem J."/>
            <person name="Labutti K."/>
            <person name="Salamov A."/>
            <person name="Andreopoulos B."/>
            <person name="Baker S."/>
            <person name="Barry K."/>
            <person name="Bills G."/>
            <person name="Bluhm B."/>
            <person name="Cannon C."/>
            <person name="Castanera R."/>
            <person name="Culley D."/>
            <person name="Daum C."/>
            <person name="Ezra D."/>
            <person name="Gonzalez J."/>
            <person name="Henrissat B."/>
            <person name="Kuo A."/>
            <person name="Liang C."/>
            <person name="Lipzen A."/>
            <person name="Lutzoni F."/>
            <person name="Magnuson J."/>
            <person name="Mondo S."/>
            <person name="Nolan M."/>
            <person name="Ohm R."/>
            <person name="Pangilinan J."/>
            <person name="Park H.-J."/>
            <person name="Ramirez L."/>
            <person name="Alfaro M."/>
            <person name="Sun H."/>
            <person name="Tritt A."/>
            <person name="Yoshinaga Y."/>
            <person name="Zwiers L.-H."/>
            <person name="Turgeon B."/>
            <person name="Goodwin S."/>
            <person name="Spatafora J."/>
            <person name="Crous P."/>
            <person name="Grigoriev I."/>
        </authorList>
    </citation>
    <scope>NUCLEOTIDE SEQUENCE</scope>
    <source>
        <strain evidence="1">CBS 119687</strain>
    </source>
</reference>
<keyword evidence="2" id="KW-1185">Reference proteome</keyword>
<evidence type="ECO:0000313" key="1">
    <source>
        <dbReference type="EMBL" id="KAF2133618.1"/>
    </source>
</evidence>
<proteinExistence type="predicted"/>